<dbReference type="PRINTS" id="PR00260">
    <property type="entry name" value="CHEMTRNSDUCR"/>
</dbReference>
<evidence type="ECO:0000256" key="9">
    <source>
        <dbReference type="SAM" id="Phobius"/>
    </source>
</evidence>
<evidence type="ECO:0000259" key="10">
    <source>
        <dbReference type="PROSITE" id="PS50111"/>
    </source>
</evidence>
<dbReference type="GO" id="GO:0007165">
    <property type="term" value="P:signal transduction"/>
    <property type="evidence" value="ECO:0007669"/>
    <property type="project" value="UniProtKB-KW"/>
</dbReference>
<dbReference type="Pfam" id="PF00672">
    <property type="entry name" value="HAMP"/>
    <property type="match status" value="1"/>
</dbReference>
<dbReference type="GO" id="GO:0004888">
    <property type="term" value="F:transmembrane signaling receptor activity"/>
    <property type="evidence" value="ECO:0007669"/>
    <property type="project" value="InterPro"/>
</dbReference>
<evidence type="ECO:0000313" key="13">
    <source>
        <dbReference type="Proteomes" id="UP000292781"/>
    </source>
</evidence>
<dbReference type="PROSITE" id="PS50885">
    <property type="entry name" value="HAMP"/>
    <property type="match status" value="1"/>
</dbReference>
<evidence type="ECO:0000256" key="7">
    <source>
        <dbReference type="ARBA" id="ARBA00029447"/>
    </source>
</evidence>
<comment type="caution">
    <text evidence="12">The sequence shown here is derived from an EMBL/GenBank/DDBJ whole genome shotgun (WGS) entry which is preliminary data.</text>
</comment>
<dbReference type="InterPro" id="IPR004089">
    <property type="entry name" value="MCPsignal_dom"/>
</dbReference>
<dbReference type="CDD" id="cd06225">
    <property type="entry name" value="HAMP"/>
    <property type="match status" value="1"/>
</dbReference>
<feature type="domain" description="HAMP" evidence="11">
    <location>
        <begin position="225"/>
        <end position="278"/>
    </location>
</feature>
<keyword evidence="5 9" id="KW-0472">Membrane</keyword>
<dbReference type="Pfam" id="PF00015">
    <property type="entry name" value="MCPsignal"/>
    <property type="match status" value="1"/>
</dbReference>
<dbReference type="Gene3D" id="3.30.450.20">
    <property type="entry name" value="PAS domain"/>
    <property type="match status" value="1"/>
</dbReference>
<dbReference type="Gene3D" id="6.10.340.10">
    <property type="match status" value="1"/>
</dbReference>
<organism evidence="12 13">
    <name type="scientific">Siculibacillus lacustris</name>
    <dbReference type="NCBI Taxonomy" id="1549641"/>
    <lineage>
        <taxon>Bacteria</taxon>
        <taxon>Pseudomonadati</taxon>
        <taxon>Pseudomonadota</taxon>
        <taxon>Alphaproteobacteria</taxon>
        <taxon>Hyphomicrobiales</taxon>
        <taxon>Ancalomicrobiaceae</taxon>
        <taxon>Siculibacillus</taxon>
    </lineage>
</organism>
<feature type="domain" description="Methyl-accepting transducer" evidence="10">
    <location>
        <begin position="313"/>
        <end position="552"/>
    </location>
</feature>
<evidence type="ECO:0000256" key="2">
    <source>
        <dbReference type="ARBA" id="ARBA00022475"/>
    </source>
</evidence>
<dbReference type="EMBL" id="SJFN01000014">
    <property type="protein sequence ID" value="TBW37654.1"/>
    <property type="molecule type" value="Genomic_DNA"/>
</dbReference>
<dbReference type="GO" id="GO:0006935">
    <property type="term" value="P:chemotaxis"/>
    <property type="evidence" value="ECO:0007669"/>
    <property type="project" value="InterPro"/>
</dbReference>
<dbReference type="SUPFAM" id="SSF58104">
    <property type="entry name" value="Methyl-accepting chemotaxis protein (MCP) signaling domain"/>
    <property type="match status" value="1"/>
</dbReference>
<dbReference type="Proteomes" id="UP000292781">
    <property type="component" value="Unassembled WGS sequence"/>
</dbReference>
<dbReference type="InterPro" id="IPR004090">
    <property type="entry name" value="Chemotax_Me-accpt_rcpt"/>
</dbReference>
<evidence type="ECO:0000256" key="3">
    <source>
        <dbReference type="ARBA" id="ARBA00022692"/>
    </source>
</evidence>
<evidence type="ECO:0000256" key="5">
    <source>
        <dbReference type="ARBA" id="ARBA00023136"/>
    </source>
</evidence>
<evidence type="ECO:0000259" key="11">
    <source>
        <dbReference type="PROSITE" id="PS50885"/>
    </source>
</evidence>
<keyword evidence="13" id="KW-1185">Reference proteome</keyword>
<reference evidence="12 13" key="1">
    <citation type="submission" date="2019-02" db="EMBL/GenBank/DDBJ databases">
        <title>Siculibacillus lacustris gen. nov., sp. nov., a new rosette-forming bacterium isolated from a freshwater crater lake (Lake St. Ana, Romania).</title>
        <authorList>
            <person name="Felfoldi T."/>
            <person name="Marton Z."/>
            <person name="Szabo A."/>
            <person name="Mentes A."/>
            <person name="Boka K."/>
            <person name="Marialigeti K."/>
            <person name="Mathe I."/>
            <person name="Koncz M."/>
            <person name="Schumann P."/>
            <person name="Toth E."/>
        </authorList>
    </citation>
    <scope>NUCLEOTIDE SEQUENCE [LARGE SCALE GENOMIC DNA]</scope>
    <source>
        <strain evidence="12 13">SA-279</strain>
    </source>
</reference>
<dbReference type="SMART" id="SM00283">
    <property type="entry name" value="MA"/>
    <property type="match status" value="1"/>
</dbReference>
<dbReference type="InterPro" id="IPR003660">
    <property type="entry name" value="HAMP_dom"/>
</dbReference>
<proteinExistence type="inferred from homology"/>
<evidence type="ECO:0000256" key="6">
    <source>
        <dbReference type="ARBA" id="ARBA00023224"/>
    </source>
</evidence>
<dbReference type="AlphaFoldDB" id="A0A4V2KTK5"/>
<name>A0A4V2KTK5_9HYPH</name>
<protein>
    <submittedName>
        <fullName evidence="12">Methyl-accepting chemotaxis protein</fullName>
    </submittedName>
</protein>
<evidence type="ECO:0000256" key="8">
    <source>
        <dbReference type="PROSITE-ProRule" id="PRU00284"/>
    </source>
</evidence>
<dbReference type="InterPro" id="IPR033480">
    <property type="entry name" value="sCache_2"/>
</dbReference>
<comment type="subcellular location">
    <subcellularLocation>
        <location evidence="1">Cell membrane</location>
        <topology evidence="1">Multi-pass membrane protein</topology>
    </subcellularLocation>
</comment>
<sequence>MQVKTPTSRREPPSMPNLHSISAKIALIVVLAVASIAGGGALAYRSLSTALYTQKEAELRHEVQTVMTIIDGFRARAAKGEMTDAAAQEAAKAAIRPVRFGEDLNYFFAYDFSGNNIMLPVKPELEGKNLIEMKDTSGRPIVRDMIDIAKRGGGLYTYEWVKPGDKDPSVKLAYADKVDNWNWMVGTGFHISDIEASLARSSRDLMIGTAAVLVLIALVAAVVTRGIAKPLGGLTHSMNRLRDGDLDAEIEGALRRDEIGVIARSVALFRDLQRTRLHEEAEAEQARHLDAERRRREVLAGIAADFDGTVKKTAIGIEATAVGFESVAEGLTAVSHHTRAQAEASAEAGRTARENVQAVSSAAEELSASIAEIVGQVDHAAELTGGAVRETARATEVIRSLDAASAEIGKVVALIQEIADQTNLLALNATIEAARAGDAGRGFAVVAAEVKALAGQTSKATAEISARIGVIQTATREAVAATGTVEQSIERVSVISTSIAGTLDQQNAAVSEISRAIAGTLAAVGGLAAEMEGLKRNAASTDEKSQDVAQSARRMRGDTDLLKAQVDRLMNELKVA</sequence>
<dbReference type="Gene3D" id="1.10.287.950">
    <property type="entry name" value="Methyl-accepting chemotaxis protein"/>
    <property type="match status" value="1"/>
</dbReference>
<evidence type="ECO:0000256" key="1">
    <source>
        <dbReference type="ARBA" id="ARBA00004651"/>
    </source>
</evidence>
<dbReference type="GO" id="GO:0005886">
    <property type="term" value="C:plasma membrane"/>
    <property type="evidence" value="ECO:0007669"/>
    <property type="project" value="UniProtKB-SubCell"/>
</dbReference>
<keyword evidence="2" id="KW-1003">Cell membrane</keyword>
<dbReference type="PANTHER" id="PTHR32089">
    <property type="entry name" value="METHYL-ACCEPTING CHEMOTAXIS PROTEIN MCPB"/>
    <property type="match status" value="1"/>
</dbReference>
<dbReference type="SMART" id="SM01049">
    <property type="entry name" value="Cache_2"/>
    <property type="match status" value="1"/>
</dbReference>
<feature type="transmembrane region" description="Helical" evidence="9">
    <location>
        <begin position="21"/>
        <end position="44"/>
    </location>
</feature>
<dbReference type="PROSITE" id="PS50111">
    <property type="entry name" value="CHEMOTAXIS_TRANSDUC_2"/>
    <property type="match status" value="1"/>
</dbReference>
<dbReference type="PANTHER" id="PTHR32089:SF112">
    <property type="entry name" value="LYSOZYME-LIKE PROTEIN-RELATED"/>
    <property type="match status" value="1"/>
</dbReference>
<comment type="similarity">
    <text evidence="7">Belongs to the methyl-accepting chemotaxis (MCP) protein family.</text>
</comment>
<gene>
    <name evidence="12" type="ORF">EYW49_11150</name>
</gene>
<evidence type="ECO:0000256" key="4">
    <source>
        <dbReference type="ARBA" id="ARBA00022989"/>
    </source>
</evidence>
<keyword evidence="3 9" id="KW-0812">Transmembrane</keyword>
<dbReference type="Pfam" id="PF17200">
    <property type="entry name" value="sCache_2"/>
    <property type="match status" value="1"/>
</dbReference>
<keyword evidence="6 8" id="KW-0807">Transducer</keyword>
<dbReference type="OrthoDB" id="8482111at2"/>
<keyword evidence="4 9" id="KW-1133">Transmembrane helix</keyword>
<evidence type="ECO:0000313" key="12">
    <source>
        <dbReference type="EMBL" id="TBW37654.1"/>
    </source>
</evidence>
<accession>A0A4V2KTK5</accession>
<feature type="transmembrane region" description="Helical" evidence="9">
    <location>
        <begin position="205"/>
        <end position="228"/>
    </location>
</feature>